<dbReference type="Gene3D" id="3.40.50.2000">
    <property type="entry name" value="Glycogen Phosphorylase B"/>
    <property type="match status" value="2"/>
</dbReference>
<keyword evidence="2 4" id="KW-0808">Transferase</keyword>
<gene>
    <name evidence="4" type="ORF">FNH13_00490</name>
</gene>
<proteinExistence type="predicted"/>
<sequence length="370" mass="39713">MTPRVSAADLQVTFLATVLTPRRGMENALVRLASALAERHQVEILVLHDPGPVTVPGVTVTCLDAGTERHTRAALRRRLRAGASGEILVLTGVWAGAQLLLAAPWALRSAVAWEHSLTPTRLATGRRFRLRAELVARSYRRARAVVAVSPVVASTLCDQWSVATVVLPNLLDLPELSPGATRHAARADDPPDSSAPVRLLALGQARAVKNFDVLIRSLPLLTMDWRLRMVGGGPLEPELQAQARQLGVDDRIEWVGDVADPGPLLADSDVLVHPASSETFGYVLFEAAEHWLPVVACDAPVMNTLVPDTVPGLLTQADPAHLAAAVEEAARRYAGPGAAAADEFRAADALRRRAYSARATIAAWEEVLHE</sequence>
<keyword evidence="1" id="KW-0328">Glycosyltransferase</keyword>
<dbReference type="Pfam" id="PF13439">
    <property type="entry name" value="Glyco_transf_4"/>
    <property type="match status" value="1"/>
</dbReference>
<dbReference type="GO" id="GO:0016757">
    <property type="term" value="F:glycosyltransferase activity"/>
    <property type="evidence" value="ECO:0007669"/>
    <property type="project" value="UniProtKB-KW"/>
</dbReference>
<accession>A0A516G6H3</accession>
<dbReference type="OrthoDB" id="506201at2"/>
<dbReference type="Pfam" id="PF13692">
    <property type="entry name" value="Glyco_trans_1_4"/>
    <property type="match status" value="1"/>
</dbReference>
<evidence type="ECO:0000256" key="2">
    <source>
        <dbReference type="ARBA" id="ARBA00022679"/>
    </source>
</evidence>
<evidence type="ECO:0000313" key="5">
    <source>
        <dbReference type="Proteomes" id="UP000315395"/>
    </source>
</evidence>
<dbReference type="AlphaFoldDB" id="A0A516G6H3"/>
<dbReference type="RefSeq" id="WP_143781643.1">
    <property type="nucleotide sequence ID" value="NZ_CP041616.1"/>
</dbReference>
<evidence type="ECO:0000259" key="3">
    <source>
        <dbReference type="Pfam" id="PF13439"/>
    </source>
</evidence>
<keyword evidence="5" id="KW-1185">Reference proteome</keyword>
<reference evidence="4 5" key="1">
    <citation type="submission" date="2019-07" db="EMBL/GenBank/DDBJ databases">
        <title>complete genome sequencing of Ornithinimicrobium sp. H23M54.</title>
        <authorList>
            <person name="Bae J.-W."/>
            <person name="Lee S.-Y."/>
        </authorList>
    </citation>
    <scope>NUCLEOTIDE SEQUENCE [LARGE SCALE GENOMIC DNA]</scope>
    <source>
        <strain evidence="4 5">H23M54</strain>
    </source>
</reference>
<organism evidence="4 5">
    <name type="scientific">Ornithinimicrobium ciconiae</name>
    <dbReference type="NCBI Taxonomy" id="2594265"/>
    <lineage>
        <taxon>Bacteria</taxon>
        <taxon>Bacillati</taxon>
        <taxon>Actinomycetota</taxon>
        <taxon>Actinomycetes</taxon>
        <taxon>Micrococcales</taxon>
        <taxon>Ornithinimicrobiaceae</taxon>
        <taxon>Ornithinimicrobium</taxon>
    </lineage>
</organism>
<dbReference type="Proteomes" id="UP000315395">
    <property type="component" value="Chromosome"/>
</dbReference>
<dbReference type="InterPro" id="IPR028098">
    <property type="entry name" value="Glyco_trans_4-like_N"/>
</dbReference>
<name>A0A516G6H3_9MICO</name>
<dbReference type="PANTHER" id="PTHR12526:SF510">
    <property type="entry name" value="D-INOSITOL 3-PHOSPHATE GLYCOSYLTRANSFERASE"/>
    <property type="match status" value="1"/>
</dbReference>
<dbReference type="EMBL" id="CP041616">
    <property type="protein sequence ID" value="QDO86980.1"/>
    <property type="molecule type" value="Genomic_DNA"/>
</dbReference>
<dbReference type="KEGG" id="orz:FNH13_00490"/>
<evidence type="ECO:0000256" key="1">
    <source>
        <dbReference type="ARBA" id="ARBA00022676"/>
    </source>
</evidence>
<dbReference type="SUPFAM" id="SSF53756">
    <property type="entry name" value="UDP-Glycosyltransferase/glycogen phosphorylase"/>
    <property type="match status" value="1"/>
</dbReference>
<protein>
    <submittedName>
        <fullName evidence="4">Glycosyltransferase</fullName>
    </submittedName>
</protein>
<dbReference type="PANTHER" id="PTHR12526">
    <property type="entry name" value="GLYCOSYLTRANSFERASE"/>
    <property type="match status" value="1"/>
</dbReference>
<feature type="domain" description="Glycosyltransferase subfamily 4-like N-terminal" evidence="3">
    <location>
        <begin position="24"/>
        <end position="173"/>
    </location>
</feature>
<evidence type="ECO:0000313" key="4">
    <source>
        <dbReference type="EMBL" id="QDO86980.1"/>
    </source>
</evidence>